<evidence type="ECO:0000256" key="1">
    <source>
        <dbReference type="SAM" id="MobiDB-lite"/>
    </source>
</evidence>
<protein>
    <submittedName>
        <fullName evidence="4">PspC domain-containing protein</fullName>
    </submittedName>
</protein>
<feature type="transmembrane region" description="Helical" evidence="2">
    <location>
        <begin position="94"/>
        <end position="127"/>
    </location>
</feature>
<feature type="transmembrane region" description="Helical" evidence="2">
    <location>
        <begin position="209"/>
        <end position="229"/>
    </location>
</feature>
<dbReference type="InterPro" id="IPR007168">
    <property type="entry name" value="Phageshock_PspC_N"/>
</dbReference>
<keyword evidence="5" id="KW-1185">Reference proteome</keyword>
<proteinExistence type="predicted"/>
<dbReference type="RefSeq" id="WP_380667050.1">
    <property type="nucleotide sequence ID" value="NZ_JBHTCJ010000004.1"/>
</dbReference>
<name>A0ABW2LJW4_9PSEU</name>
<gene>
    <name evidence="4" type="ORF">ACFQRI_10330</name>
</gene>
<evidence type="ECO:0000313" key="4">
    <source>
        <dbReference type="EMBL" id="MFC7341810.1"/>
    </source>
</evidence>
<dbReference type="InterPro" id="IPR036259">
    <property type="entry name" value="MFS_trans_sf"/>
</dbReference>
<dbReference type="Pfam" id="PF04024">
    <property type="entry name" value="PspC"/>
    <property type="match status" value="1"/>
</dbReference>
<organism evidence="4 5">
    <name type="scientific">Saccharopolyspora griseoalba</name>
    <dbReference type="NCBI Taxonomy" id="1431848"/>
    <lineage>
        <taxon>Bacteria</taxon>
        <taxon>Bacillati</taxon>
        <taxon>Actinomycetota</taxon>
        <taxon>Actinomycetes</taxon>
        <taxon>Pseudonocardiales</taxon>
        <taxon>Pseudonocardiaceae</taxon>
        <taxon>Saccharopolyspora</taxon>
    </lineage>
</organism>
<evidence type="ECO:0000256" key="2">
    <source>
        <dbReference type="SAM" id="Phobius"/>
    </source>
</evidence>
<dbReference type="EMBL" id="JBHTCJ010000004">
    <property type="protein sequence ID" value="MFC7341810.1"/>
    <property type="molecule type" value="Genomic_DNA"/>
</dbReference>
<reference evidence="5" key="1">
    <citation type="journal article" date="2019" name="Int. J. Syst. Evol. Microbiol.">
        <title>The Global Catalogue of Microorganisms (GCM) 10K type strain sequencing project: providing services to taxonomists for standard genome sequencing and annotation.</title>
        <authorList>
            <consortium name="The Broad Institute Genomics Platform"/>
            <consortium name="The Broad Institute Genome Sequencing Center for Infectious Disease"/>
            <person name="Wu L."/>
            <person name="Ma J."/>
        </authorList>
    </citation>
    <scope>NUCLEOTIDE SEQUENCE [LARGE SCALE GENOMIC DNA]</scope>
    <source>
        <strain evidence="5">WLHS5</strain>
    </source>
</reference>
<feature type="transmembrane region" description="Helical" evidence="2">
    <location>
        <begin position="259"/>
        <end position="278"/>
    </location>
</feature>
<sequence length="403" mass="42664">MNSTQQSGGVEATLRDFWASRPVRPRRGGKIAGVSAAIGERYGVDPILIRVAFVVGAFYSGAGITLYLLGWLLFPREAEPRPEDTAPRTEPAPTWLALVLILLLLPGVFWLTDSLAILAVAAGLAALYGLHVTRGDRPQAPTAAAPPVEAPTGPIAAEPPSENTWVYPGPEARREPPSWDPLGAVPQAWDLPEPPPQDEPEPPGRRYRWYNPLAVLLTLAFGLLAAGAFTPSTALAGMLGLAGLFLIGGAFLRVGRWPILLAVPLAALAMFFAVFSTYPQQATDLSMGDLRASPQSAEELQRNYGRAAGIVDLDLAELPVAEDQTLRTAVDVGTGQIQVRVPPEVDVWSVCRADVGEVDCLGATADGQGVTRTRMDEGADGPGGGRLELHLTAGAGRVEVIRG</sequence>
<feature type="transmembrane region" description="Helical" evidence="2">
    <location>
        <begin position="51"/>
        <end position="74"/>
    </location>
</feature>
<keyword evidence="2" id="KW-0472">Membrane</keyword>
<keyword evidence="2" id="KW-1133">Transmembrane helix</keyword>
<evidence type="ECO:0000259" key="3">
    <source>
        <dbReference type="Pfam" id="PF04024"/>
    </source>
</evidence>
<feature type="compositionally biased region" description="Low complexity" evidence="1">
    <location>
        <begin position="138"/>
        <end position="151"/>
    </location>
</feature>
<feature type="region of interest" description="Disordered" evidence="1">
    <location>
        <begin position="138"/>
        <end position="204"/>
    </location>
</feature>
<feature type="domain" description="Phage shock protein PspC N-terminal" evidence="3">
    <location>
        <begin position="21"/>
        <end position="77"/>
    </location>
</feature>
<keyword evidence="2" id="KW-0812">Transmembrane</keyword>
<dbReference type="SUPFAM" id="SSF103473">
    <property type="entry name" value="MFS general substrate transporter"/>
    <property type="match status" value="1"/>
</dbReference>
<comment type="caution">
    <text evidence="4">The sequence shown here is derived from an EMBL/GenBank/DDBJ whole genome shotgun (WGS) entry which is preliminary data.</text>
</comment>
<accession>A0ABW2LJW4</accession>
<feature type="transmembrane region" description="Helical" evidence="2">
    <location>
        <begin position="235"/>
        <end position="252"/>
    </location>
</feature>
<evidence type="ECO:0000313" key="5">
    <source>
        <dbReference type="Proteomes" id="UP001596504"/>
    </source>
</evidence>
<dbReference type="Proteomes" id="UP001596504">
    <property type="component" value="Unassembled WGS sequence"/>
</dbReference>